<feature type="region of interest" description="Disordered" evidence="1">
    <location>
        <begin position="352"/>
        <end position="373"/>
    </location>
</feature>
<reference evidence="2 3" key="1">
    <citation type="submission" date="2020-08" db="EMBL/GenBank/DDBJ databases">
        <title>Genomic Encyclopedia of Type Strains, Phase IV (KMG-V): Genome sequencing to study the core and pangenomes of soil and plant-associated prokaryotes.</title>
        <authorList>
            <person name="Whitman W."/>
        </authorList>
    </citation>
    <scope>NUCLEOTIDE SEQUENCE [LARGE SCALE GENOMIC DNA]</scope>
    <source>
        <strain evidence="2 3">SEMIA 4084</strain>
    </source>
</reference>
<proteinExistence type="predicted"/>
<keyword evidence="3" id="KW-1185">Reference proteome</keyword>
<dbReference type="Pfam" id="PF05990">
    <property type="entry name" value="DUF900"/>
    <property type="match status" value="1"/>
</dbReference>
<evidence type="ECO:0000313" key="2">
    <source>
        <dbReference type="EMBL" id="MBB5537556.1"/>
    </source>
</evidence>
<sequence>MSLNAPRSFRVWQRIGRARPISARDRALPVLVVLSLVVNGCAARVENVLQPLAASASDASRVDMLVATTRRPSEKPGQVYSGERGTAISLNTVVVSVPPDRNRKVGNVQWPSRVPANPEKEFAVLEIDKAGSEGQVLQWFRKNRNAKRQVVIFVHGFNNTYADAVFRLAQIVHDSGTDATPVLFTWPSRARVFDYLYDKESANYSRRALEDLILQAARSPDVEDVTILAHSMGAWLAAEALRGVSMRERSIPAKVKNVVLASPDIDIDVFRRQFVEMGPKRPHFTILTSAGVLAVGSVDLAVTAVASILPAPKSHSAASSGVHPMARKTARTMSGSVVFCLAGALRSLLDKGDDDASLRSPPQSSLDRLGDVR</sequence>
<comment type="caution">
    <text evidence="2">The sequence shown here is derived from an EMBL/GenBank/DDBJ whole genome shotgun (WGS) entry which is preliminary data.</text>
</comment>
<dbReference type="RefSeq" id="WP_234913143.1">
    <property type="nucleotide sequence ID" value="NZ_JACHBK010000010.1"/>
</dbReference>
<dbReference type="PANTHER" id="PTHR36513:SF1">
    <property type="entry name" value="TRANSMEMBRANE PROTEIN"/>
    <property type="match status" value="1"/>
</dbReference>
<dbReference type="Proteomes" id="UP000585507">
    <property type="component" value="Unassembled WGS sequence"/>
</dbReference>
<dbReference type="Gene3D" id="3.40.50.1820">
    <property type="entry name" value="alpha/beta hydrolase"/>
    <property type="match status" value="1"/>
</dbReference>
<dbReference type="EMBL" id="JACHBK010000010">
    <property type="protein sequence ID" value="MBB5537556.1"/>
    <property type="molecule type" value="Genomic_DNA"/>
</dbReference>
<dbReference type="InterPro" id="IPR010297">
    <property type="entry name" value="DUF900_hydrolase"/>
</dbReference>
<gene>
    <name evidence="2" type="ORF">GGD55_004276</name>
</gene>
<dbReference type="AlphaFoldDB" id="A0A7W8UDV5"/>
<name>A0A7W8UDV5_9HYPH</name>
<dbReference type="PANTHER" id="PTHR36513">
    <property type="entry name" value="ABC TRANSMEMBRANE TYPE-1 DOMAIN-CONTAINING PROTEIN"/>
    <property type="match status" value="1"/>
</dbReference>
<evidence type="ECO:0000313" key="3">
    <source>
        <dbReference type="Proteomes" id="UP000585507"/>
    </source>
</evidence>
<organism evidence="2 3">
    <name type="scientific">Rhizobium giardinii</name>
    <dbReference type="NCBI Taxonomy" id="56731"/>
    <lineage>
        <taxon>Bacteria</taxon>
        <taxon>Pseudomonadati</taxon>
        <taxon>Pseudomonadota</taxon>
        <taxon>Alphaproteobacteria</taxon>
        <taxon>Hyphomicrobiales</taxon>
        <taxon>Rhizobiaceae</taxon>
        <taxon>Rhizobium/Agrobacterium group</taxon>
        <taxon>Rhizobium</taxon>
    </lineage>
</organism>
<evidence type="ECO:0000256" key="1">
    <source>
        <dbReference type="SAM" id="MobiDB-lite"/>
    </source>
</evidence>
<protein>
    <submittedName>
        <fullName evidence="2">Esterase/lipase superfamily enzyme</fullName>
    </submittedName>
</protein>
<dbReference type="SUPFAM" id="SSF53474">
    <property type="entry name" value="alpha/beta-Hydrolases"/>
    <property type="match status" value="1"/>
</dbReference>
<accession>A0A7W8UDV5</accession>
<dbReference type="InterPro" id="IPR029058">
    <property type="entry name" value="AB_hydrolase_fold"/>
</dbReference>